<feature type="compositionally biased region" description="Basic and acidic residues" evidence="7">
    <location>
        <begin position="573"/>
        <end position="588"/>
    </location>
</feature>
<keyword evidence="4 8" id="KW-1133">Transmembrane helix</keyword>
<feature type="compositionally biased region" description="Basic and acidic residues" evidence="7">
    <location>
        <begin position="531"/>
        <end position="546"/>
    </location>
</feature>
<dbReference type="Proteomes" id="UP000182444">
    <property type="component" value="Chromosome 1F"/>
</dbReference>
<evidence type="ECO:0000256" key="5">
    <source>
        <dbReference type="ARBA" id="ARBA00023098"/>
    </source>
</evidence>
<evidence type="ECO:0008006" key="11">
    <source>
        <dbReference type="Google" id="ProtNLM"/>
    </source>
</evidence>
<keyword evidence="3" id="KW-0256">Endoplasmic reticulum</keyword>
<dbReference type="Pfam" id="PF06775">
    <property type="entry name" value="Seipin"/>
    <property type="match status" value="1"/>
</dbReference>
<gene>
    <name evidence="9" type="ORF">YALI1_F15265g</name>
</gene>
<feature type="compositionally biased region" description="Basic and acidic residues" evidence="7">
    <location>
        <begin position="415"/>
        <end position="425"/>
    </location>
</feature>
<sequence length="682" mass="77259">MIILGLLLTYTPLGRMVKTWSAKRLWSILYVLLWLLGIQLTLLFAAIAYVALYQFYIPVNSLSLPLDFDFSTEDGAYAVAKLHGDVVSLNYVEPATHALWKYVPFVSTPSPAPEAPHNRVTTFGRPRDRIKTLRFMNMPYSVYVNLDLPETDRNLGTGNFMIRVSFADDLEVFRSTHRLTRDNRKRWPLTHNEEYAVRPNVGSINKREKRDRAEKLHKEDRIITDHQPEHHPLPALFTATRPAILAFQSATMRVMDTLLFAPLYLTGWKKQEQRLHVYMASNWHVPADVEDHEFAYAIVELDRTVDIYGAQIEWRVEWTGLRYFMYHHRALAFLLGTAVLWYLEIFYLAIAYWSGKKMILKLTGDTTRTSQRPQTRIGGAGAGGPGEHGRPGSRTARIADDAALDADDPAEETDTPDRSELHTRSSEIQQLLEDSETTAGDSTIGDTTDNASVASQDEFSVEEDEHESVSLSASDSNVEGYSERQSSRIEICAGDSDDNSQTIRYPVSWPTPPPEGPLALSRQELESFTRYRYDQETPEILSRENTDSLSESDEFDFETQLQIDLRSLVAQNRQERQERLERLERLEELQAGPSGTTGRRTPDQRPNSAPQRFSPRPPRSPAISAHSSRGSLRSSRLSTSTTTGSNPSSTISRQRHVTPLTTPLPAPPDESQRDDGDDESFE</sequence>
<feature type="compositionally biased region" description="Polar residues" evidence="7">
    <location>
        <begin position="469"/>
        <end position="479"/>
    </location>
</feature>
<feature type="compositionally biased region" description="Polar residues" evidence="7">
    <location>
        <begin position="437"/>
        <end position="458"/>
    </location>
</feature>
<evidence type="ECO:0000256" key="1">
    <source>
        <dbReference type="ARBA" id="ARBA00004477"/>
    </source>
</evidence>
<dbReference type="GO" id="GO:0005789">
    <property type="term" value="C:endoplasmic reticulum membrane"/>
    <property type="evidence" value="ECO:0007669"/>
    <property type="project" value="UniProtKB-SubCell"/>
</dbReference>
<evidence type="ECO:0000256" key="3">
    <source>
        <dbReference type="ARBA" id="ARBA00022824"/>
    </source>
</evidence>
<evidence type="ECO:0000256" key="8">
    <source>
        <dbReference type="SAM" id="Phobius"/>
    </source>
</evidence>
<dbReference type="EMBL" id="CP017558">
    <property type="protein sequence ID" value="AOW06998.1"/>
    <property type="molecule type" value="Genomic_DNA"/>
</dbReference>
<keyword evidence="6 8" id="KW-0472">Membrane</keyword>
<feature type="region of interest" description="Disordered" evidence="7">
    <location>
        <begin position="368"/>
        <end position="519"/>
    </location>
</feature>
<feature type="compositionally biased region" description="Acidic residues" evidence="7">
    <location>
        <begin position="402"/>
        <end position="414"/>
    </location>
</feature>
<feature type="region of interest" description="Disordered" evidence="7">
    <location>
        <begin position="573"/>
        <end position="682"/>
    </location>
</feature>
<evidence type="ECO:0000313" key="10">
    <source>
        <dbReference type="Proteomes" id="UP000182444"/>
    </source>
</evidence>
<dbReference type="KEGG" id="yli:2908605"/>
<dbReference type="InterPro" id="IPR009617">
    <property type="entry name" value="Seipin"/>
</dbReference>
<evidence type="ECO:0000256" key="6">
    <source>
        <dbReference type="ARBA" id="ARBA00023136"/>
    </source>
</evidence>
<dbReference type="VEuPathDB" id="FungiDB:YALI1_F15265g"/>
<feature type="transmembrane region" description="Helical" evidence="8">
    <location>
        <begin position="331"/>
        <end position="353"/>
    </location>
</feature>
<dbReference type="RefSeq" id="XP_505290.3">
    <property type="nucleotide sequence ID" value="XM_505290.3"/>
</dbReference>
<evidence type="ECO:0000256" key="7">
    <source>
        <dbReference type="SAM" id="MobiDB-lite"/>
    </source>
</evidence>
<feature type="compositionally biased region" description="Low complexity" evidence="7">
    <location>
        <begin position="621"/>
        <end position="661"/>
    </location>
</feature>
<evidence type="ECO:0000256" key="2">
    <source>
        <dbReference type="ARBA" id="ARBA00022692"/>
    </source>
</evidence>
<name>A0A1D8NN07_YARLL</name>
<dbReference type="VEuPathDB" id="FungiDB:YALI0_F11517g"/>
<dbReference type="GO" id="GO:0006629">
    <property type="term" value="P:lipid metabolic process"/>
    <property type="evidence" value="ECO:0007669"/>
    <property type="project" value="UniProtKB-KW"/>
</dbReference>
<dbReference type="GeneID" id="2908605"/>
<accession>A0A1D8NN07</accession>
<keyword evidence="5" id="KW-0443">Lipid metabolism</keyword>
<dbReference type="PANTHER" id="PTHR21212">
    <property type="entry name" value="BERNARDINELLI-SEIP CONGENITAL LIPODYSTROPHY 2 HOMOLOG BSCL2 PROTEIN"/>
    <property type="match status" value="1"/>
</dbReference>
<feature type="region of interest" description="Disordered" evidence="7">
    <location>
        <begin position="531"/>
        <end position="555"/>
    </location>
</feature>
<keyword evidence="2 8" id="KW-0812">Transmembrane</keyword>
<organism evidence="9 10">
    <name type="scientific">Yarrowia lipolytica</name>
    <name type="common">Candida lipolytica</name>
    <dbReference type="NCBI Taxonomy" id="4952"/>
    <lineage>
        <taxon>Eukaryota</taxon>
        <taxon>Fungi</taxon>
        <taxon>Dikarya</taxon>
        <taxon>Ascomycota</taxon>
        <taxon>Saccharomycotina</taxon>
        <taxon>Dipodascomycetes</taxon>
        <taxon>Dipodascales</taxon>
        <taxon>Dipodascales incertae sedis</taxon>
        <taxon>Yarrowia</taxon>
    </lineage>
</organism>
<feature type="compositionally biased region" description="Polar residues" evidence="7">
    <location>
        <begin position="593"/>
        <end position="607"/>
    </location>
</feature>
<comment type="subcellular location">
    <subcellularLocation>
        <location evidence="1">Endoplasmic reticulum membrane</location>
        <topology evidence="1">Multi-pass membrane protein</topology>
    </subcellularLocation>
</comment>
<feature type="transmembrane region" description="Helical" evidence="8">
    <location>
        <begin position="31"/>
        <end position="52"/>
    </location>
</feature>
<dbReference type="CDD" id="cd23995">
    <property type="entry name" value="Seipin_BSCL2_like"/>
    <property type="match status" value="1"/>
</dbReference>
<evidence type="ECO:0000256" key="4">
    <source>
        <dbReference type="ARBA" id="ARBA00022989"/>
    </source>
</evidence>
<proteinExistence type="predicted"/>
<evidence type="ECO:0000313" key="9">
    <source>
        <dbReference type="EMBL" id="AOW06998.1"/>
    </source>
</evidence>
<dbReference type="GO" id="GO:0140042">
    <property type="term" value="P:lipid droplet formation"/>
    <property type="evidence" value="ECO:0007669"/>
    <property type="project" value="UniProtKB-ARBA"/>
</dbReference>
<dbReference type="AlphaFoldDB" id="A0A1D8NN07"/>
<reference evidence="9 10" key="1">
    <citation type="journal article" date="2016" name="PLoS ONE">
        <title>Sequence Assembly of Yarrowia lipolytica Strain W29/CLIB89 Shows Transposable Element Diversity.</title>
        <authorList>
            <person name="Magnan C."/>
            <person name="Yu J."/>
            <person name="Chang I."/>
            <person name="Jahn E."/>
            <person name="Kanomata Y."/>
            <person name="Wu J."/>
            <person name="Zeller M."/>
            <person name="Oakes M."/>
            <person name="Baldi P."/>
            <person name="Sandmeyer S."/>
        </authorList>
    </citation>
    <scope>NUCLEOTIDE SEQUENCE [LARGE SCALE GENOMIC DNA]</scope>
    <source>
        <strain evidence="10">CLIB89(W29)</strain>
    </source>
</reference>
<dbReference type="PANTHER" id="PTHR21212:SF0">
    <property type="entry name" value="SEIPIN"/>
    <property type="match status" value="1"/>
</dbReference>
<protein>
    <recommendedName>
        <fullName evidence="11">Seipin</fullName>
    </recommendedName>
</protein>